<dbReference type="InterPro" id="IPR029024">
    <property type="entry name" value="TerB-like"/>
</dbReference>
<dbReference type="RefSeq" id="WP_189580297.1">
    <property type="nucleotide sequence ID" value="NZ_BMYV01000001.1"/>
</dbReference>
<dbReference type="InterPro" id="IPR007791">
    <property type="entry name" value="DjlA_N"/>
</dbReference>
<accession>A0A918KBQ5</accession>
<gene>
    <name evidence="2" type="ORF">GCM10011309_02640</name>
</gene>
<evidence type="ECO:0000313" key="2">
    <source>
        <dbReference type="EMBL" id="GGX57182.1"/>
    </source>
</evidence>
<evidence type="ECO:0000259" key="1">
    <source>
        <dbReference type="Pfam" id="PF05099"/>
    </source>
</evidence>
<organism evidence="2 3">
    <name type="scientific">Litorimonas cladophorae</name>
    <dbReference type="NCBI Taxonomy" id="1220491"/>
    <lineage>
        <taxon>Bacteria</taxon>
        <taxon>Pseudomonadati</taxon>
        <taxon>Pseudomonadota</taxon>
        <taxon>Alphaproteobacteria</taxon>
        <taxon>Maricaulales</taxon>
        <taxon>Robiginitomaculaceae</taxon>
    </lineage>
</organism>
<dbReference type="Pfam" id="PF05099">
    <property type="entry name" value="TerB"/>
    <property type="match status" value="1"/>
</dbReference>
<evidence type="ECO:0000313" key="3">
    <source>
        <dbReference type="Proteomes" id="UP000600865"/>
    </source>
</evidence>
<reference evidence="2 3" key="1">
    <citation type="journal article" date="2014" name="Int. J. Syst. Evol. Microbiol.">
        <title>Complete genome sequence of Corynebacterium casei LMG S-19264T (=DSM 44701T), isolated from a smear-ripened cheese.</title>
        <authorList>
            <consortium name="US DOE Joint Genome Institute (JGI-PGF)"/>
            <person name="Walter F."/>
            <person name="Albersmeier A."/>
            <person name="Kalinowski J."/>
            <person name="Ruckert C."/>
        </authorList>
    </citation>
    <scope>NUCLEOTIDE SEQUENCE [LARGE SCALE GENOMIC DNA]</scope>
    <source>
        <strain evidence="2 3">KCTC 23968</strain>
    </source>
</reference>
<comment type="caution">
    <text evidence="2">The sequence shown here is derived from an EMBL/GenBank/DDBJ whole genome shotgun (WGS) entry which is preliminary data.</text>
</comment>
<dbReference type="Gene3D" id="1.10.3680.10">
    <property type="entry name" value="TerB-like"/>
    <property type="match status" value="1"/>
</dbReference>
<keyword evidence="3" id="KW-1185">Reference proteome</keyword>
<dbReference type="EMBL" id="BMYV01000001">
    <property type="protein sequence ID" value="GGX57182.1"/>
    <property type="molecule type" value="Genomic_DNA"/>
</dbReference>
<dbReference type="SUPFAM" id="SSF158682">
    <property type="entry name" value="TerB-like"/>
    <property type="match status" value="1"/>
</dbReference>
<feature type="domain" description="Co-chaperone DjlA N-terminal" evidence="1">
    <location>
        <begin position="9"/>
        <end position="120"/>
    </location>
</feature>
<dbReference type="Proteomes" id="UP000600865">
    <property type="component" value="Unassembled WGS sequence"/>
</dbReference>
<sequence length="137" mass="15094">MIISADTDNMMRLLSQVILADGHIHKSELIAFVSGVQELGLADQSGAVLSADQIRAWFEGYKLELNKTWSTQAKDVALTHLILSLAEWPNKQAVVDVLAKISVSDAEFHIEEKTLISIVRAYWQYEGLDAPGATIVT</sequence>
<protein>
    <recommendedName>
        <fullName evidence="1">Co-chaperone DjlA N-terminal domain-containing protein</fullName>
    </recommendedName>
</protein>
<name>A0A918KBQ5_9PROT</name>
<dbReference type="CDD" id="cd07177">
    <property type="entry name" value="terB_like"/>
    <property type="match status" value="1"/>
</dbReference>
<dbReference type="AlphaFoldDB" id="A0A918KBQ5"/>
<proteinExistence type="predicted"/>